<gene>
    <name evidence="2" type="ORF">NE237_011611</name>
</gene>
<name>A0A9Q0JYF8_9MAGN</name>
<reference evidence="2" key="1">
    <citation type="journal article" date="2023" name="Plant J.">
        <title>The genome of the king protea, Protea cynaroides.</title>
        <authorList>
            <person name="Chang J."/>
            <person name="Duong T.A."/>
            <person name="Schoeman C."/>
            <person name="Ma X."/>
            <person name="Roodt D."/>
            <person name="Barker N."/>
            <person name="Li Z."/>
            <person name="Van de Peer Y."/>
            <person name="Mizrachi E."/>
        </authorList>
    </citation>
    <scope>NUCLEOTIDE SEQUENCE</scope>
    <source>
        <tissue evidence="2">Young leaves</tissue>
    </source>
</reference>
<feature type="region of interest" description="Disordered" evidence="1">
    <location>
        <begin position="29"/>
        <end position="65"/>
    </location>
</feature>
<dbReference type="AlphaFoldDB" id="A0A9Q0JYF8"/>
<protein>
    <submittedName>
        <fullName evidence="2">Uncharacterized protein</fullName>
    </submittedName>
</protein>
<feature type="compositionally biased region" description="Low complexity" evidence="1">
    <location>
        <begin position="51"/>
        <end position="60"/>
    </location>
</feature>
<dbReference type="EMBL" id="JAMYWD010000011">
    <property type="protein sequence ID" value="KAJ4954828.1"/>
    <property type="molecule type" value="Genomic_DNA"/>
</dbReference>
<sequence length="215" mass="23637">MEDPNVRYSRRRGLHCPCRQTLRRSSCIIDDDGLGYDSDGQEEDWSQAGLPPSSGESEGSIPGCRYERSNCSSSSHLQLVLKVKRGLPKSYSSKHSCKKMISGEEQGTETEKGKNTRVGVGAGDAIPSEADPATRRLQASYPFPGVFYFPLSTIASGYVSSSIRRKRDPKPSSSKSTFGNHSSDEEDTEEWSLEEVPWASKEEASESSSTVKKRS</sequence>
<proteinExistence type="predicted"/>
<organism evidence="2 3">
    <name type="scientific">Protea cynaroides</name>
    <dbReference type="NCBI Taxonomy" id="273540"/>
    <lineage>
        <taxon>Eukaryota</taxon>
        <taxon>Viridiplantae</taxon>
        <taxon>Streptophyta</taxon>
        <taxon>Embryophyta</taxon>
        <taxon>Tracheophyta</taxon>
        <taxon>Spermatophyta</taxon>
        <taxon>Magnoliopsida</taxon>
        <taxon>Proteales</taxon>
        <taxon>Proteaceae</taxon>
        <taxon>Protea</taxon>
    </lineage>
</organism>
<feature type="region of interest" description="Disordered" evidence="1">
    <location>
        <begin position="90"/>
        <end position="133"/>
    </location>
</feature>
<comment type="caution">
    <text evidence="2">The sequence shown here is derived from an EMBL/GenBank/DDBJ whole genome shotgun (WGS) entry which is preliminary data.</text>
</comment>
<feature type="compositionally biased region" description="Acidic residues" evidence="1">
    <location>
        <begin position="29"/>
        <end position="45"/>
    </location>
</feature>
<feature type="compositionally biased region" description="Acidic residues" evidence="1">
    <location>
        <begin position="184"/>
        <end position="193"/>
    </location>
</feature>
<evidence type="ECO:0000313" key="3">
    <source>
        <dbReference type="Proteomes" id="UP001141806"/>
    </source>
</evidence>
<accession>A0A9Q0JYF8</accession>
<feature type="region of interest" description="Disordered" evidence="1">
    <location>
        <begin position="160"/>
        <end position="215"/>
    </location>
</feature>
<evidence type="ECO:0000256" key="1">
    <source>
        <dbReference type="SAM" id="MobiDB-lite"/>
    </source>
</evidence>
<dbReference type="Proteomes" id="UP001141806">
    <property type="component" value="Unassembled WGS sequence"/>
</dbReference>
<evidence type="ECO:0000313" key="2">
    <source>
        <dbReference type="EMBL" id="KAJ4954828.1"/>
    </source>
</evidence>
<keyword evidence="3" id="KW-1185">Reference proteome</keyword>